<dbReference type="Pfam" id="PF04977">
    <property type="entry name" value="DivIC"/>
    <property type="match status" value="1"/>
</dbReference>
<dbReference type="Proteomes" id="UP000050961">
    <property type="component" value="Unassembled WGS sequence"/>
</dbReference>
<dbReference type="PANTHER" id="PTHR40027">
    <property type="entry name" value="CELL DIVISION PROTEIN DIVIC"/>
    <property type="match status" value="1"/>
</dbReference>
<dbReference type="InterPro" id="IPR039076">
    <property type="entry name" value="DivIC"/>
</dbReference>
<organism evidence="3 4">
    <name type="scientific">Liquorilactobacillus sucicola DSM 21376 = JCM 15457</name>
    <dbReference type="NCBI Taxonomy" id="1423806"/>
    <lineage>
        <taxon>Bacteria</taxon>
        <taxon>Bacillati</taxon>
        <taxon>Bacillota</taxon>
        <taxon>Bacilli</taxon>
        <taxon>Lactobacillales</taxon>
        <taxon>Lactobacillaceae</taxon>
        <taxon>Liquorilactobacillus</taxon>
    </lineage>
</organism>
<dbReference type="PATRIC" id="fig|1423806.3.peg.91"/>
<reference evidence="3 4" key="1">
    <citation type="journal article" date="2015" name="Genome Announc.">
        <title>Expanding the biotechnology potential of lactobacilli through comparative genomics of 213 strains and associated genera.</title>
        <authorList>
            <person name="Sun Z."/>
            <person name="Harris H.M."/>
            <person name="McCann A."/>
            <person name="Guo C."/>
            <person name="Argimon S."/>
            <person name="Zhang W."/>
            <person name="Yang X."/>
            <person name="Jeffery I.B."/>
            <person name="Cooney J.C."/>
            <person name="Kagawa T.F."/>
            <person name="Liu W."/>
            <person name="Song Y."/>
            <person name="Salvetti E."/>
            <person name="Wrobel A."/>
            <person name="Rasinkangas P."/>
            <person name="Parkhill J."/>
            <person name="Rea M.C."/>
            <person name="O'Sullivan O."/>
            <person name="Ritari J."/>
            <person name="Douillard F.P."/>
            <person name="Paul Ross R."/>
            <person name="Yang R."/>
            <person name="Briner A.E."/>
            <person name="Felis G.E."/>
            <person name="de Vos W.M."/>
            <person name="Barrangou R."/>
            <person name="Klaenhammer T.R."/>
            <person name="Caufield P.W."/>
            <person name="Cui Y."/>
            <person name="Zhang H."/>
            <person name="O'Toole P.W."/>
        </authorList>
    </citation>
    <scope>NUCLEOTIDE SEQUENCE [LARGE SCALE GENOMIC DNA]</scope>
    <source>
        <strain evidence="3 4">DSM 21376</strain>
    </source>
</reference>
<keyword evidence="2" id="KW-1133">Transmembrane helix</keyword>
<keyword evidence="4" id="KW-1185">Reference proteome</keyword>
<protein>
    <recommendedName>
        <fullName evidence="5">Septum formation initiator</fullName>
    </recommendedName>
</protein>
<dbReference type="EMBL" id="AYZF01000007">
    <property type="protein sequence ID" value="KRN07262.1"/>
    <property type="molecule type" value="Genomic_DNA"/>
</dbReference>
<accession>A0A0R2DTJ7</accession>
<proteinExistence type="predicted"/>
<dbReference type="STRING" id="1423806.FD15_GL000088"/>
<keyword evidence="1" id="KW-0175">Coiled coil</keyword>
<evidence type="ECO:0000313" key="3">
    <source>
        <dbReference type="EMBL" id="KRN07262.1"/>
    </source>
</evidence>
<evidence type="ECO:0000256" key="2">
    <source>
        <dbReference type="SAM" id="Phobius"/>
    </source>
</evidence>
<dbReference type="PANTHER" id="PTHR40027:SF1">
    <property type="entry name" value="CELL DIVISION PROTEIN DIVIC"/>
    <property type="match status" value="1"/>
</dbReference>
<dbReference type="InterPro" id="IPR007060">
    <property type="entry name" value="FtsL/DivIC"/>
</dbReference>
<evidence type="ECO:0008006" key="5">
    <source>
        <dbReference type="Google" id="ProtNLM"/>
    </source>
</evidence>
<name>A0A0R2DTJ7_9LACO</name>
<dbReference type="AlphaFoldDB" id="A0A0R2DTJ7"/>
<dbReference type="GO" id="GO:0051301">
    <property type="term" value="P:cell division"/>
    <property type="evidence" value="ECO:0007669"/>
    <property type="project" value="InterPro"/>
</dbReference>
<keyword evidence="2" id="KW-0472">Membrane</keyword>
<evidence type="ECO:0000313" key="4">
    <source>
        <dbReference type="Proteomes" id="UP000050961"/>
    </source>
</evidence>
<sequence>MSSGMEGKIMAGEHKIRVLNNDFFKLRRQQERQQDRKARVKRVHRRRLIAIVLITSAIAVILGYQIINARLMAHSLNSQTQTAKEKLNNVITEQKNLKKKVKRLNEQDYLEKMIREKYYYSKEGETIYSFPNDKSDGIVDGK</sequence>
<evidence type="ECO:0000256" key="1">
    <source>
        <dbReference type="SAM" id="Coils"/>
    </source>
</evidence>
<gene>
    <name evidence="3" type="ORF">FD15_GL000088</name>
</gene>
<feature type="coiled-coil region" evidence="1">
    <location>
        <begin position="80"/>
        <end position="107"/>
    </location>
</feature>
<dbReference type="eggNOG" id="COG2919">
    <property type="taxonomic scope" value="Bacteria"/>
</dbReference>
<feature type="transmembrane region" description="Helical" evidence="2">
    <location>
        <begin position="48"/>
        <end position="67"/>
    </location>
</feature>
<comment type="caution">
    <text evidence="3">The sequence shown here is derived from an EMBL/GenBank/DDBJ whole genome shotgun (WGS) entry which is preliminary data.</text>
</comment>
<keyword evidence="2" id="KW-0812">Transmembrane</keyword>